<dbReference type="Gene3D" id="3.90.1150.140">
    <property type="match status" value="1"/>
</dbReference>
<dbReference type="Proteomes" id="UP001319200">
    <property type="component" value="Unassembled WGS sequence"/>
</dbReference>
<dbReference type="Gene3D" id="3.40.50.12170">
    <property type="entry name" value="Uncharacterised protein PF07075, DUF1343"/>
    <property type="match status" value="1"/>
</dbReference>
<name>A0AAP2GN57_9BACT</name>
<evidence type="ECO:0000313" key="4">
    <source>
        <dbReference type="EMBL" id="MBT1697673.1"/>
    </source>
</evidence>
<feature type="chain" id="PRO_5042864076" evidence="1">
    <location>
        <begin position="31"/>
        <end position="408"/>
    </location>
</feature>
<proteinExistence type="predicted"/>
<dbReference type="Pfam" id="PF20732">
    <property type="entry name" value="NamZ_C"/>
    <property type="match status" value="1"/>
</dbReference>
<dbReference type="EMBL" id="JAHESF010000010">
    <property type="protein sequence ID" value="MBT1697673.1"/>
    <property type="molecule type" value="Genomic_DNA"/>
</dbReference>
<evidence type="ECO:0000313" key="5">
    <source>
        <dbReference type="Proteomes" id="UP001319200"/>
    </source>
</evidence>
<keyword evidence="1" id="KW-0732">Signal</keyword>
<protein>
    <submittedName>
        <fullName evidence="4">DUF1343 domain-containing protein</fullName>
    </submittedName>
</protein>
<dbReference type="InterPro" id="IPR048503">
    <property type="entry name" value="NamZ_C"/>
</dbReference>
<evidence type="ECO:0000256" key="1">
    <source>
        <dbReference type="SAM" id="SignalP"/>
    </source>
</evidence>
<dbReference type="InterPro" id="IPR008302">
    <property type="entry name" value="NamZ"/>
</dbReference>
<feature type="domain" description="Peptidoglycan beta-N-acetylmuramidase NamZ C-terminal" evidence="3">
    <location>
        <begin position="256"/>
        <end position="407"/>
    </location>
</feature>
<dbReference type="GO" id="GO:0033922">
    <property type="term" value="F:peptidoglycan beta-N-acetylmuramidase activity"/>
    <property type="evidence" value="ECO:0007669"/>
    <property type="project" value="InterPro"/>
</dbReference>
<accession>A0AAP2GN57</accession>
<feature type="signal peptide" evidence="1">
    <location>
        <begin position="1"/>
        <end position="30"/>
    </location>
</feature>
<evidence type="ECO:0000259" key="2">
    <source>
        <dbReference type="Pfam" id="PF07075"/>
    </source>
</evidence>
<sequence>MKSAPLFNSLSLFSVIVLLAAITVSRDVCAQSKNGIVTGAEQTDSYLSYLKGKRVGMVVNQTSVIGKKLSVDSLITLGVNISAIFGPEHGFRGNASNGAKVDDEVDPNTGIRIISLYGKKRKPTKEDMDLVDIMVFDIADVGCRFYTNINTLADVMESCAANGKELVIFDRPNPNAYVDGPVLDMTLTSGIGKFPIPITHGMTIGEFAQMINGEGWLPGKMQCKINVIKVKNYTHDMAYTLPVRPSPNLNTQQSILLYPSLCLFEGTIISQGRGTYMPFTVLGNPELSSKKYKFSFTPVSIPGMSETPLHMDKACYGLDLRKYNAEKLREKGKINLAWLMEMYKAYPHKEKFFDFTQSKQMGNFDKLAGTRSLKEQIIKGVSEDEIRKSWEPGLSAYKEMRKKYLLYP</sequence>
<dbReference type="PANTHER" id="PTHR42915">
    <property type="entry name" value="HYPOTHETICAL 460 KDA PROTEIN IN FEUA-SIGW INTERGENIC REGION [PRECURSOR]"/>
    <property type="match status" value="1"/>
</dbReference>
<organism evidence="4 5">
    <name type="scientific">Chryseosolibacter histidini</name>
    <dbReference type="NCBI Taxonomy" id="2782349"/>
    <lineage>
        <taxon>Bacteria</taxon>
        <taxon>Pseudomonadati</taxon>
        <taxon>Bacteroidota</taxon>
        <taxon>Cytophagia</taxon>
        <taxon>Cytophagales</taxon>
        <taxon>Chryseotaleaceae</taxon>
        <taxon>Chryseosolibacter</taxon>
    </lineage>
</organism>
<dbReference type="InterPro" id="IPR048502">
    <property type="entry name" value="NamZ_N"/>
</dbReference>
<dbReference type="AlphaFoldDB" id="A0AAP2GN57"/>
<reference evidence="4 5" key="1">
    <citation type="submission" date="2021-05" db="EMBL/GenBank/DDBJ databases">
        <title>A Polyphasic approach of four new species of the genus Ohtaekwangia: Ohtaekwangia histidinii sp. nov., Ohtaekwangia cretensis sp. nov., Ohtaekwangia indiensis sp. nov., Ohtaekwangia reichenbachii sp. nov. from diverse environment.</title>
        <authorList>
            <person name="Octaviana S."/>
        </authorList>
    </citation>
    <scope>NUCLEOTIDE SEQUENCE [LARGE SCALE GENOMIC DNA]</scope>
    <source>
        <strain evidence="4 5">PWU4</strain>
    </source>
</reference>
<dbReference type="PIRSF" id="PIRSF016719">
    <property type="entry name" value="UCP016719"/>
    <property type="match status" value="1"/>
</dbReference>
<comment type="caution">
    <text evidence="4">The sequence shown here is derived from an EMBL/GenBank/DDBJ whole genome shotgun (WGS) entry which is preliminary data.</text>
</comment>
<dbReference type="Pfam" id="PF07075">
    <property type="entry name" value="NamZ_N"/>
    <property type="match status" value="1"/>
</dbReference>
<feature type="domain" description="Peptidoglycan beta-N-acetylmuramidase NamZ N-terminal" evidence="2">
    <location>
        <begin position="55"/>
        <end position="252"/>
    </location>
</feature>
<keyword evidence="5" id="KW-1185">Reference proteome</keyword>
<gene>
    <name evidence="4" type="ORF">KK083_12345</name>
</gene>
<dbReference type="RefSeq" id="WP_254163544.1">
    <property type="nucleotide sequence ID" value="NZ_JAHESF010000010.1"/>
</dbReference>
<evidence type="ECO:0000259" key="3">
    <source>
        <dbReference type="Pfam" id="PF20732"/>
    </source>
</evidence>
<dbReference type="PANTHER" id="PTHR42915:SF1">
    <property type="entry name" value="PEPTIDOGLYCAN BETA-N-ACETYLMURAMIDASE NAMZ"/>
    <property type="match status" value="1"/>
</dbReference>